<protein>
    <submittedName>
        <fullName evidence="3">Uncharacterized protein</fullName>
    </submittedName>
</protein>
<dbReference type="EMBL" id="JACBAF010002118">
    <property type="protein sequence ID" value="KAF7167232.1"/>
    <property type="molecule type" value="Genomic_DNA"/>
</dbReference>
<gene>
    <name evidence="3" type="ORF">CNMCM6106_002863</name>
</gene>
<evidence type="ECO:0000256" key="2">
    <source>
        <dbReference type="SAM" id="Phobius"/>
    </source>
</evidence>
<keyword evidence="2" id="KW-0472">Membrane</keyword>
<dbReference type="Proteomes" id="UP000662466">
    <property type="component" value="Unassembled WGS sequence"/>
</dbReference>
<feature type="compositionally biased region" description="Basic and acidic residues" evidence="1">
    <location>
        <begin position="14"/>
        <end position="23"/>
    </location>
</feature>
<sequence>MSTHGESVGYSPVAKEEDGDKEHKGMGRKLWAPFFLRRPIMIVFLVSFLSMLGTLIALYIYTERQHRSLGITTDGNKYYYLWTYGPTAVFTILTAGWTQVEYRAAQLMPWIQMLRGLTPAAESIFLDYLSQWNVVSLYKSIRQKHYLSSQPVSSNWTPCKSRDPPP</sequence>
<feature type="transmembrane region" description="Helical" evidence="2">
    <location>
        <begin position="40"/>
        <end position="61"/>
    </location>
</feature>
<dbReference type="PANTHER" id="PTHR37544">
    <property type="entry name" value="SPRAY-RELATED"/>
    <property type="match status" value="1"/>
</dbReference>
<evidence type="ECO:0000256" key="1">
    <source>
        <dbReference type="SAM" id="MobiDB-lite"/>
    </source>
</evidence>
<reference evidence="3" key="1">
    <citation type="submission" date="2020-06" db="EMBL/GenBank/DDBJ databases">
        <title>Draft genome sequences of strains closely related to Aspergillus parafelis and Aspergillus hiratsukae.</title>
        <authorList>
            <person name="Dos Santos R.A.C."/>
            <person name="Rivero-Menendez O."/>
            <person name="Steenwyk J.L."/>
            <person name="Mead M.E."/>
            <person name="Goldman G.H."/>
            <person name="Alastruey-Izquierdo A."/>
            <person name="Rokas A."/>
        </authorList>
    </citation>
    <scope>NUCLEOTIDE SEQUENCE</scope>
    <source>
        <strain evidence="3">CNM-CM6106</strain>
    </source>
</reference>
<dbReference type="InterPro" id="IPR021840">
    <property type="entry name" value="DUF3433"/>
</dbReference>
<dbReference type="AlphaFoldDB" id="A0A8H6UUC2"/>
<accession>A0A8H6UUC2</accession>
<organism evidence="3 4">
    <name type="scientific">Aspergillus hiratsukae</name>
    <dbReference type="NCBI Taxonomy" id="1194566"/>
    <lineage>
        <taxon>Eukaryota</taxon>
        <taxon>Fungi</taxon>
        <taxon>Dikarya</taxon>
        <taxon>Ascomycota</taxon>
        <taxon>Pezizomycotina</taxon>
        <taxon>Eurotiomycetes</taxon>
        <taxon>Eurotiomycetidae</taxon>
        <taxon>Eurotiales</taxon>
        <taxon>Aspergillaceae</taxon>
        <taxon>Aspergillus</taxon>
        <taxon>Aspergillus subgen. Fumigati</taxon>
    </lineage>
</organism>
<proteinExistence type="predicted"/>
<dbReference type="PANTHER" id="PTHR37544:SF3">
    <property type="entry name" value="SPRAY"/>
    <property type="match status" value="1"/>
</dbReference>
<keyword evidence="2" id="KW-1133">Transmembrane helix</keyword>
<comment type="caution">
    <text evidence="3">The sequence shown here is derived from an EMBL/GenBank/DDBJ whole genome shotgun (WGS) entry which is preliminary data.</text>
</comment>
<evidence type="ECO:0000313" key="4">
    <source>
        <dbReference type="Proteomes" id="UP000662466"/>
    </source>
</evidence>
<name>A0A8H6UUC2_9EURO</name>
<dbReference type="Pfam" id="PF11915">
    <property type="entry name" value="DUF3433"/>
    <property type="match status" value="1"/>
</dbReference>
<feature type="region of interest" description="Disordered" evidence="1">
    <location>
        <begin position="1"/>
        <end position="23"/>
    </location>
</feature>
<keyword evidence="2" id="KW-0812">Transmembrane</keyword>
<evidence type="ECO:0000313" key="3">
    <source>
        <dbReference type="EMBL" id="KAF7167232.1"/>
    </source>
</evidence>